<evidence type="ECO:0000313" key="2">
    <source>
        <dbReference type="EMBL" id="RAQ29314.1"/>
    </source>
</evidence>
<dbReference type="GO" id="GO:0043822">
    <property type="term" value="F:ribonuclease M5 activity"/>
    <property type="evidence" value="ECO:0007669"/>
    <property type="project" value="TreeGrafter"/>
</dbReference>
<dbReference type="SUPFAM" id="SSF110455">
    <property type="entry name" value="Toprim domain"/>
    <property type="match status" value="1"/>
</dbReference>
<dbReference type="PANTHER" id="PTHR39156:SF2">
    <property type="entry name" value="DNA PRIMASE (BACTERIAL TYPE) AND SMALL PRIMASE-LIKE PROTEINS"/>
    <property type="match status" value="1"/>
</dbReference>
<evidence type="ECO:0000259" key="1">
    <source>
        <dbReference type="SMART" id="SM00493"/>
    </source>
</evidence>
<reference evidence="2 3" key="1">
    <citation type="submission" date="2018-06" db="EMBL/GenBank/DDBJ databases">
        <title>Noncontiguous genome sequence of Ruminococcaceae bacterium ASD2818.</title>
        <authorList>
            <person name="Chaplin A.V."/>
            <person name="Sokolova S.R."/>
            <person name="Kochetkova T.O."/>
            <person name="Goltsov A.Y."/>
            <person name="Trofimov D.Y."/>
            <person name="Efimov B.A."/>
        </authorList>
    </citation>
    <scope>NUCLEOTIDE SEQUENCE [LARGE SCALE GENOMIC DNA]</scope>
    <source>
        <strain evidence="2 3">ASD2818</strain>
    </source>
</reference>
<dbReference type="InterPro" id="IPR025156">
    <property type="entry name" value="RNase_M5_C"/>
</dbReference>
<dbReference type="InterPro" id="IPR006171">
    <property type="entry name" value="TOPRIM_dom"/>
</dbReference>
<protein>
    <submittedName>
        <fullName evidence="2">DUF4093 domain-containing protein</fullName>
    </submittedName>
</protein>
<dbReference type="RefSeq" id="WP_112332545.1">
    <property type="nucleotide sequence ID" value="NZ_JADPHD010000007.1"/>
</dbReference>
<dbReference type="SMART" id="SM00493">
    <property type="entry name" value="TOPRIM"/>
    <property type="match status" value="1"/>
</dbReference>
<dbReference type="Proteomes" id="UP000249377">
    <property type="component" value="Unassembled WGS sequence"/>
</dbReference>
<dbReference type="Pfam" id="PF13331">
    <property type="entry name" value="DUF4093"/>
    <property type="match status" value="1"/>
</dbReference>
<evidence type="ECO:0000313" key="3">
    <source>
        <dbReference type="Proteomes" id="UP000249377"/>
    </source>
</evidence>
<organism evidence="2 3">
    <name type="scientific">Hydrogeniiclostridium mannosilyticum</name>
    <dbReference type="NCBI Taxonomy" id="2764322"/>
    <lineage>
        <taxon>Bacteria</taxon>
        <taxon>Bacillati</taxon>
        <taxon>Bacillota</taxon>
        <taxon>Clostridia</taxon>
        <taxon>Eubacteriales</taxon>
        <taxon>Acutalibacteraceae</taxon>
        <taxon>Hydrogeniiclostridium</taxon>
    </lineage>
</organism>
<dbReference type="Gene3D" id="3.40.1360.10">
    <property type="match status" value="1"/>
</dbReference>
<sequence length="202" mass="22837">MIAVNEAVVVEGKYDKIKLSALIDGLIIETNGFQIYKNPEKMNLLRRLAKERGLLILTDSDAAGFQIRHYLTGAIGPQYIKQAYIPDIYGKERRKEKASSEGKLGVEGLPLKVLREALARAGVLYEEKRCVAERRIEKTDLFEAGLIGREGSAERRRALLRQLNLPEHMNTSTMAKVLNSIMDYEAFQQAVRELYAFPLPDL</sequence>
<dbReference type="PANTHER" id="PTHR39156">
    <property type="entry name" value="RIBONUCLEASE M5"/>
    <property type="match status" value="1"/>
</dbReference>
<dbReference type="GO" id="GO:0006364">
    <property type="term" value="P:rRNA processing"/>
    <property type="evidence" value="ECO:0007669"/>
    <property type="project" value="TreeGrafter"/>
</dbReference>
<proteinExistence type="predicted"/>
<name>A0A328UH77_9FIRM</name>
<dbReference type="AlphaFoldDB" id="A0A328UH77"/>
<dbReference type="EMBL" id="QLYR01000003">
    <property type="protein sequence ID" value="RAQ29314.1"/>
    <property type="molecule type" value="Genomic_DNA"/>
</dbReference>
<gene>
    <name evidence="2" type="ORF">DPQ25_07490</name>
</gene>
<feature type="domain" description="Toprim" evidence="1">
    <location>
        <begin position="5"/>
        <end position="80"/>
    </location>
</feature>
<comment type="caution">
    <text evidence="2">The sequence shown here is derived from an EMBL/GenBank/DDBJ whole genome shotgun (WGS) entry which is preliminary data.</text>
</comment>
<keyword evidence="3" id="KW-1185">Reference proteome</keyword>
<accession>A0A328UH77</accession>